<keyword evidence="1" id="KW-1133">Transmembrane helix</keyword>
<feature type="transmembrane region" description="Helical" evidence="1">
    <location>
        <begin position="34"/>
        <end position="53"/>
    </location>
</feature>
<protein>
    <recommendedName>
        <fullName evidence="4">Defensin</fullName>
    </recommendedName>
</protein>
<keyword evidence="3" id="KW-1185">Reference proteome</keyword>
<keyword evidence="1" id="KW-0812">Transmembrane</keyword>
<comment type="caution">
    <text evidence="2">The sequence shown here is derived from an EMBL/GenBank/DDBJ whole genome shotgun (WGS) entry which is preliminary data.</text>
</comment>
<proteinExistence type="predicted"/>
<evidence type="ECO:0000313" key="2">
    <source>
        <dbReference type="EMBL" id="CAG7732639.1"/>
    </source>
</evidence>
<evidence type="ECO:0000256" key="1">
    <source>
        <dbReference type="SAM" id="Phobius"/>
    </source>
</evidence>
<dbReference type="Proteomes" id="UP000708208">
    <property type="component" value="Unassembled WGS sequence"/>
</dbReference>
<evidence type="ECO:0008006" key="4">
    <source>
        <dbReference type="Google" id="ProtNLM"/>
    </source>
</evidence>
<organism evidence="2 3">
    <name type="scientific">Allacma fusca</name>
    <dbReference type="NCBI Taxonomy" id="39272"/>
    <lineage>
        <taxon>Eukaryota</taxon>
        <taxon>Metazoa</taxon>
        <taxon>Ecdysozoa</taxon>
        <taxon>Arthropoda</taxon>
        <taxon>Hexapoda</taxon>
        <taxon>Collembola</taxon>
        <taxon>Symphypleona</taxon>
        <taxon>Sminthuridae</taxon>
        <taxon>Allacma</taxon>
    </lineage>
</organism>
<sequence length="99" mass="11345">MSASEEIVGHLFFEDLTAHQIYSPYRTEVAMRSVLYIFCVLTLICGITQAGLLDRSRRQAATFGTNGYCGGYNDVDCSAVCFWNRFTYYQCRPDLCYCY</sequence>
<gene>
    <name evidence="2" type="ORF">AFUS01_LOCUS21139</name>
</gene>
<keyword evidence="1" id="KW-0472">Membrane</keyword>
<reference evidence="2" key="1">
    <citation type="submission" date="2021-06" db="EMBL/GenBank/DDBJ databases">
        <authorList>
            <person name="Hodson N. C."/>
            <person name="Mongue J. A."/>
            <person name="Jaron S. K."/>
        </authorList>
    </citation>
    <scope>NUCLEOTIDE SEQUENCE</scope>
</reference>
<evidence type="ECO:0000313" key="3">
    <source>
        <dbReference type="Proteomes" id="UP000708208"/>
    </source>
</evidence>
<name>A0A8J2KBK5_9HEXA</name>
<dbReference type="AlphaFoldDB" id="A0A8J2KBK5"/>
<dbReference type="EMBL" id="CAJVCH010235095">
    <property type="protein sequence ID" value="CAG7732639.1"/>
    <property type="molecule type" value="Genomic_DNA"/>
</dbReference>
<accession>A0A8J2KBK5</accession>